<dbReference type="InterPro" id="IPR003663">
    <property type="entry name" value="Sugar/inositol_transpt"/>
</dbReference>
<dbReference type="InterPro" id="IPR005828">
    <property type="entry name" value="MFS_sugar_transport-like"/>
</dbReference>
<comment type="caution">
    <text evidence="12">The sequence shown here is derived from an EMBL/GenBank/DDBJ whole genome shotgun (WGS) entry which is preliminary data.</text>
</comment>
<evidence type="ECO:0000256" key="1">
    <source>
        <dbReference type="ARBA" id="ARBA00004141"/>
    </source>
</evidence>
<keyword evidence="6 10" id="KW-0472">Membrane</keyword>
<dbReference type="EMBL" id="RSCD01000005">
    <property type="protein sequence ID" value="RSH92792.1"/>
    <property type="molecule type" value="Genomic_DNA"/>
</dbReference>
<feature type="transmembrane region" description="Helical" evidence="10">
    <location>
        <begin position="337"/>
        <end position="356"/>
    </location>
</feature>
<dbReference type="InterPro" id="IPR036259">
    <property type="entry name" value="MFS_trans_sf"/>
</dbReference>
<accession>A0A427YNT6</accession>
<feature type="transmembrane region" description="Helical" evidence="10">
    <location>
        <begin position="304"/>
        <end position="325"/>
    </location>
</feature>
<evidence type="ECO:0000259" key="11">
    <source>
        <dbReference type="PROSITE" id="PS50850"/>
    </source>
</evidence>
<feature type="domain" description="Major facilitator superfamily (MFS) profile" evidence="11">
    <location>
        <begin position="15"/>
        <end position="460"/>
    </location>
</feature>
<evidence type="ECO:0000313" key="13">
    <source>
        <dbReference type="Proteomes" id="UP000279259"/>
    </source>
</evidence>
<gene>
    <name evidence="12" type="ORF">EHS25_008238</name>
</gene>
<protein>
    <recommendedName>
        <fullName evidence="11">Major facilitator superfamily (MFS) profile domain-containing protein</fullName>
    </recommendedName>
</protein>
<feature type="region of interest" description="Disordered" evidence="9">
    <location>
        <begin position="482"/>
        <end position="529"/>
    </location>
</feature>
<feature type="transmembrane region" description="Helical" evidence="10">
    <location>
        <begin position="407"/>
        <end position="427"/>
    </location>
</feature>
<comment type="similarity">
    <text evidence="2 8">Belongs to the major facilitator superfamily. Sugar transporter (TC 2.A.1.1) family.</text>
</comment>
<feature type="transmembrane region" description="Helical" evidence="10">
    <location>
        <begin position="12"/>
        <end position="33"/>
    </location>
</feature>
<dbReference type="OrthoDB" id="2544694at2759"/>
<evidence type="ECO:0000256" key="2">
    <source>
        <dbReference type="ARBA" id="ARBA00010992"/>
    </source>
</evidence>
<dbReference type="InterPro" id="IPR020846">
    <property type="entry name" value="MFS_dom"/>
</dbReference>
<dbReference type="PANTHER" id="PTHR48022:SF28">
    <property type="entry name" value="MAJOR FACILITATOR SUPERFAMILY (MFS) PROFILE DOMAIN-CONTAINING PROTEIN-RELATED"/>
    <property type="match status" value="1"/>
</dbReference>
<dbReference type="GO" id="GO:0016020">
    <property type="term" value="C:membrane"/>
    <property type="evidence" value="ECO:0007669"/>
    <property type="project" value="UniProtKB-SubCell"/>
</dbReference>
<evidence type="ECO:0000313" key="12">
    <source>
        <dbReference type="EMBL" id="RSH92792.1"/>
    </source>
</evidence>
<dbReference type="SUPFAM" id="SSF103473">
    <property type="entry name" value="MFS general substrate transporter"/>
    <property type="match status" value="1"/>
</dbReference>
<dbReference type="InterPro" id="IPR005829">
    <property type="entry name" value="Sugar_transporter_CS"/>
</dbReference>
<feature type="transmembrane region" description="Helical" evidence="10">
    <location>
        <begin position="86"/>
        <end position="111"/>
    </location>
</feature>
<evidence type="ECO:0000256" key="3">
    <source>
        <dbReference type="ARBA" id="ARBA00022448"/>
    </source>
</evidence>
<name>A0A427YNT6_9TREE</name>
<dbReference type="InterPro" id="IPR050360">
    <property type="entry name" value="MFS_Sugar_Transporters"/>
</dbReference>
<dbReference type="PROSITE" id="PS00217">
    <property type="entry name" value="SUGAR_TRANSPORT_2"/>
    <property type="match status" value="1"/>
</dbReference>
<evidence type="ECO:0000256" key="10">
    <source>
        <dbReference type="SAM" id="Phobius"/>
    </source>
</evidence>
<evidence type="ECO:0000256" key="9">
    <source>
        <dbReference type="SAM" id="MobiDB-lite"/>
    </source>
</evidence>
<keyword evidence="13" id="KW-1185">Reference proteome</keyword>
<dbReference type="FunFam" id="1.20.1250.20:FF:000090">
    <property type="entry name" value="MFS sugar transporter, putative"/>
    <property type="match status" value="1"/>
</dbReference>
<comment type="catalytic activity">
    <reaction evidence="7">
        <text>myo-inositol(out) + H(+)(out) = myo-inositol(in) + H(+)(in)</text>
        <dbReference type="Rhea" id="RHEA:60364"/>
        <dbReference type="ChEBI" id="CHEBI:15378"/>
        <dbReference type="ChEBI" id="CHEBI:17268"/>
    </reaction>
</comment>
<feature type="transmembrane region" description="Helical" evidence="10">
    <location>
        <begin position="53"/>
        <end position="74"/>
    </location>
</feature>
<evidence type="ECO:0000256" key="4">
    <source>
        <dbReference type="ARBA" id="ARBA00022692"/>
    </source>
</evidence>
<dbReference type="PANTHER" id="PTHR48022">
    <property type="entry name" value="PLASTIDIC GLUCOSE TRANSPORTER 4"/>
    <property type="match status" value="1"/>
</dbReference>
<dbReference type="Proteomes" id="UP000279259">
    <property type="component" value="Unassembled WGS sequence"/>
</dbReference>
<evidence type="ECO:0000256" key="7">
    <source>
        <dbReference type="ARBA" id="ARBA00049119"/>
    </source>
</evidence>
<dbReference type="NCBIfam" id="TIGR00879">
    <property type="entry name" value="SP"/>
    <property type="match status" value="1"/>
</dbReference>
<evidence type="ECO:0000256" key="8">
    <source>
        <dbReference type="RuleBase" id="RU003346"/>
    </source>
</evidence>
<dbReference type="PRINTS" id="PR00171">
    <property type="entry name" value="SUGRTRNSPORT"/>
</dbReference>
<keyword evidence="5 10" id="KW-1133">Transmembrane helix</keyword>
<sequence>MRSTLLHGRTLQVFQTGMCCMGFLLLGYDQGVMSGIIGATNQFGKDFDAPSTTLQGVITSIYDIGCAVGALITFAIGEKVGRRHMILMGGTIMIIGPALLGSSTTLAQLLVGRIVTGLGNGFNCSSIPTYQAETCPPRIRGALVCLQSTLTIVGLVVAYYIDIGFSYIDGPIQWRFPISFQAFFAIWLVIMVLFVPDTPRWLLESGRNDDATRVLAAMAGEDVSCARIVAQRDDILRSLEAERLAAGPGEFHIKELFQGGKTGNWRRVGLSCAVLVMQQATGANMINYYAPTVYENAIGVSREVSLQLGGGTSLTYLAASFICLFTVDRFGRRQLMMFASAGLAFCFYMTAILVAVSETRTGEQAKSLGAAGAAFVFLFQVFLGIGWLGIPFLYPTEVSTTGIRSKAAALGTFCNWMAVFIVVMITPTAVTNIGWRVFLIFGSFNLAFIPIVYCLFPETSNLTLEEVDRMFEKGGLTGGVFTSKGGRTVEPGSGDGTGRRTRLDDGEGDLRVDEPKAGTETAPAVQVDA</sequence>
<dbReference type="Gene3D" id="1.20.1250.20">
    <property type="entry name" value="MFS general substrate transporter like domains"/>
    <property type="match status" value="1"/>
</dbReference>
<feature type="transmembrane region" description="Helical" evidence="10">
    <location>
        <begin position="368"/>
        <end position="395"/>
    </location>
</feature>
<evidence type="ECO:0000256" key="5">
    <source>
        <dbReference type="ARBA" id="ARBA00022989"/>
    </source>
</evidence>
<feature type="transmembrane region" description="Helical" evidence="10">
    <location>
        <begin position="174"/>
        <end position="195"/>
    </location>
</feature>
<dbReference type="GO" id="GO:0005351">
    <property type="term" value="F:carbohydrate:proton symporter activity"/>
    <property type="evidence" value="ECO:0007669"/>
    <property type="project" value="TreeGrafter"/>
</dbReference>
<feature type="compositionally biased region" description="Basic and acidic residues" evidence="9">
    <location>
        <begin position="497"/>
        <end position="517"/>
    </location>
</feature>
<dbReference type="PROSITE" id="PS50850">
    <property type="entry name" value="MFS"/>
    <property type="match status" value="1"/>
</dbReference>
<organism evidence="12 13">
    <name type="scientific">Saitozyma podzolica</name>
    <dbReference type="NCBI Taxonomy" id="1890683"/>
    <lineage>
        <taxon>Eukaryota</taxon>
        <taxon>Fungi</taxon>
        <taxon>Dikarya</taxon>
        <taxon>Basidiomycota</taxon>
        <taxon>Agaricomycotina</taxon>
        <taxon>Tremellomycetes</taxon>
        <taxon>Tremellales</taxon>
        <taxon>Trimorphomycetaceae</taxon>
        <taxon>Saitozyma</taxon>
    </lineage>
</organism>
<dbReference type="AlphaFoldDB" id="A0A427YNT6"/>
<dbReference type="Pfam" id="PF00083">
    <property type="entry name" value="Sugar_tr"/>
    <property type="match status" value="1"/>
</dbReference>
<feature type="transmembrane region" description="Helical" evidence="10">
    <location>
        <begin position="433"/>
        <end position="456"/>
    </location>
</feature>
<evidence type="ECO:0000256" key="6">
    <source>
        <dbReference type="ARBA" id="ARBA00023136"/>
    </source>
</evidence>
<keyword evidence="3 8" id="KW-0813">Transport</keyword>
<feature type="transmembrane region" description="Helical" evidence="10">
    <location>
        <begin position="139"/>
        <end position="162"/>
    </location>
</feature>
<keyword evidence="4 10" id="KW-0812">Transmembrane</keyword>
<reference evidence="12 13" key="1">
    <citation type="submission" date="2018-11" db="EMBL/GenBank/DDBJ databases">
        <title>Genome sequence of Saitozyma podzolica DSM 27192.</title>
        <authorList>
            <person name="Aliyu H."/>
            <person name="Gorte O."/>
            <person name="Ochsenreither K."/>
        </authorList>
    </citation>
    <scope>NUCLEOTIDE SEQUENCE [LARGE SCALE GENOMIC DNA]</scope>
    <source>
        <strain evidence="12 13">DSM 27192</strain>
    </source>
</reference>
<comment type="subcellular location">
    <subcellularLocation>
        <location evidence="1">Membrane</location>
        <topology evidence="1">Multi-pass membrane protein</topology>
    </subcellularLocation>
</comment>
<proteinExistence type="inferred from homology"/>